<dbReference type="GO" id="GO:0004519">
    <property type="term" value="F:endonuclease activity"/>
    <property type="evidence" value="ECO:0007669"/>
    <property type="project" value="InterPro"/>
</dbReference>
<evidence type="ECO:0008006" key="3">
    <source>
        <dbReference type="Google" id="ProtNLM"/>
    </source>
</evidence>
<name>A0A1L9SUW9_9EURO</name>
<dbReference type="GeneID" id="34608092"/>
<organism evidence="1 2">
    <name type="scientific">Penicilliopsis zonata CBS 506.65</name>
    <dbReference type="NCBI Taxonomy" id="1073090"/>
    <lineage>
        <taxon>Eukaryota</taxon>
        <taxon>Fungi</taxon>
        <taxon>Dikarya</taxon>
        <taxon>Ascomycota</taxon>
        <taxon>Pezizomycotina</taxon>
        <taxon>Eurotiomycetes</taxon>
        <taxon>Eurotiomycetidae</taxon>
        <taxon>Eurotiales</taxon>
        <taxon>Aspergillaceae</taxon>
        <taxon>Penicilliopsis</taxon>
    </lineage>
</organism>
<dbReference type="OrthoDB" id="515692at2759"/>
<dbReference type="Proteomes" id="UP000184188">
    <property type="component" value="Unassembled WGS sequence"/>
</dbReference>
<dbReference type="PANTHER" id="PTHR15002">
    <property type="entry name" value="RIBOSOMAL BIOGENESIS PROTEIN LAS1L"/>
    <property type="match status" value="1"/>
</dbReference>
<dbReference type="VEuPathDB" id="FungiDB:ASPZODRAFT_127016"/>
<keyword evidence="2" id="KW-1185">Reference proteome</keyword>
<dbReference type="RefSeq" id="XP_022585530.1">
    <property type="nucleotide sequence ID" value="XM_022721627.1"/>
</dbReference>
<dbReference type="InterPro" id="IPR007174">
    <property type="entry name" value="Las1"/>
</dbReference>
<evidence type="ECO:0000313" key="2">
    <source>
        <dbReference type="Proteomes" id="UP000184188"/>
    </source>
</evidence>
<evidence type="ECO:0000313" key="1">
    <source>
        <dbReference type="EMBL" id="OJJ51020.1"/>
    </source>
</evidence>
<accession>A0A1L9SUW9</accession>
<dbReference type="PANTHER" id="PTHR15002:SF0">
    <property type="entry name" value="RIBOSOMAL BIOGENESIS PROTEIN LAS1L"/>
    <property type="match status" value="1"/>
</dbReference>
<dbReference type="GO" id="GO:0000460">
    <property type="term" value="P:maturation of 5.8S rRNA"/>
    <property type="evidence" value="ECO:0007669"/>
    <property type="project" value="TreeGrafter"/>
</dbReference>
<dbReference type="GO" id="GO:0090730">
    <property type="term" value="C:Las1 complex"/>
    <property type="evidence" value="ECO:0007669"/>
    <property type="project" value="InterPro"/>
</dbReference>
<protein>
    <recommendedName>
        <fullName evidence="3">Pre-rRNA-processing protein las1</fullName>
    </recommendedName>
</protein>
<dbReference type="GO" id="GO:0000470">
    <property type="term" value="P:maturation of LSU-rRNA"/>
    <property type="evidence" value="ECO:0007669"/>
    <property type="project" value="TreeGrafter"/>
</dbReference>
<dbReference type="AlphaFoldDB" id="A0A1L9SUW9"/>
<proteinExistence type="predicted"/>
<dbReference type="STRING" id="1073090.A0A1L9SUW9"/>
<gene>
    <name evidence="1" type="ORF">ASPZODRAFT_127016</name>
</gene>
<dbReference type="GO" id="GO:0030687">
    <property type="term" value="C:preribosome, large subunit precursor"/>
    <property type="evidence" value="ECO:0007669"/>
    <property type="project" value="TreeGrafter"/>
</dbReference>
<dbReference type="EMBL" id="KV878336">
    <property type="protein sequence ID" value="OJJ51020.1"/>
    <property type="molecule type" value="Genomic_DNA"/>
</dbReference>
<reference evidence="2" key="1">
    <citation type="journal article" date="2017" name="Genome Biol.">
        <title>Comparative genomics reveals high biological diversity and specific adaptations in the industrially and medically important fungal genus Aspergillus.</title>
        <authorList>
            <person name="de Vries R.P."/>
            <person name="Riley R."/>
            <person name="Wiebenga A."/>
            <person name="Aguilar-Osorio G."/>
            <person name="Amillis S."/>
            <person name="Uchima C.A."/>
            <person name="Anderluh G."/>
            <person name="Asadollahi M."/>
            <person name="Askin M."/>
            <person name="Barry K."/>
            <person name="Battaglia E."/>
            <person name="Bayram O."/>
            <person name="Benocci T."/>
            <person name="Braus-Stromeyer S.A."/>
            <person name="Caldana C."/>
            <person name="Canovas D."/>
            <person name="Cerqueira G.C."/>
            <person name="Chen F."/>
            <person name="Chen W."/>
            <person name="Choi C."/>
            <person name="Clum A."/>
            <person name="Dos Santos R.A."/>
            <person name="Damasio A.R."/>
            <person name="Diallinas G."/>
            <person name="Emri T."/>
            <person name="Fekete E."/>
            <person name="Flipphi M."/>
            <person name="Freyberg S."/>
            <person name="Gallo A."/>
            <person name="Gournas C."/>
            <person name="Habgood R."/>
            <person name="Hainaut M."/>
            <person name="Harispe M.L."/>
            <person name="Henrissat B."/>
            <person name="Hilden K.S."/>
            <person name="Hope R."/>
            <person name="Hossain A."/>
            <person name="Karabika E."/>
            <person name="Karaffa L."/>
            <person name="Karanyi Z."/>
            <person name="Krasevec N."/>
            <person name="Kuo A."/>
            <person name="Kusch H."/>
            <person name="LaButti K."/>
            <person name="Lagendijk E.L."/>
            <person name="Lapidus A."/>
            <person name="Levasseur A."/>
            <person name="Lindquist E."/>
            <person name="Lipzen A."/>
            <person name="Logrieco A.F."/>
            <person name="MacCabe A."/>
            <person name="Maekelae M.R."/>
            <person name="Malavazi I."/>
            <person name="Melin P."/>
            <person name="Meyer V."/>
            <person name="Mielnichuk N."/>
            <person name="Miskei M."/>
            <person name="Molnar A.P."/>
            <person name="Mule G."/>
            <person name="Ngan C.Y."/>
            <person name="Orejas M."/>
            <person name="Orosz E."/>
            <person name="Ouedraogo J.P."/>
            <person name="Overkamp K.M."/>
            <person name="Park H.-S."/>
            <person name="Perrone G."/>
            <person name="Piumi F."/>
            <person name="Punt P.J."/>
            <person name="Ram A.F."/>
            <person name="Ramon A."/>
            <person name="Rauscher S."/>
            <person name="Record E."/>
            <person name="Riano-Pachon D.M."/>
            <person name="Robert V."/>
            <person name="Roehrig J."/>
            <person name="Ruller R."/>
            <person name="Salamov A."/>
            <person name="Salih N.S."/>
            <person name="Samson R.A."/>
            <person name="Sandor E."/>
            <person name="Sanguinetti M."/>
            <person name="Schuetze T."/>
            <person name="Sepcic K."/>
            <person name="Shelest E."/>
            <person name="Sherlock G."/>
            <person name="Sophianopoulou V."/>
            <person name="Squina F.M."/>
            <person name="Sun H."/>
            <person name="Susca A."/>
            <person name="Todd R.B."/>
            <person name="Tsang A."/>
            <person name="Unkles S.E."/>
            <person name="van de Wiele N."/>
            <person name="van Rossen-Uffink D."/>
            <person name="Oliveira J.V."/>
            <person name="Vesth T.C."/>
            <person name="Visser J."/>
            <person name="Yu J.-H."/>
            <person name="Zhou M."/>
            <person name="Andersen M.R."/>
            <person name="Archer D.B."/>
            <person name="Baker S.E."/>
            <person name="Benoit I."/>
            <person name="Brakhage A.A."/>
            <person name="Braus G.H."/>
            <person name="Fischer R."/>
            <person name="Frisvad J.C."/>
            <person name="Goldman G.H."/>
            <person name="Houbraken J."/>
            <person name="Oakley B."/>
            <person name="Pocsi I."/>
            <person name="Scazzocchio C."/>
            <person name="Seiboth B."/>
            <person name="vanKuyk P.A."/>
            <person name="Wortman J."/>
            <person name="Dyer P.S."/>
            <person name="Grigoriev I.V."/>
        </authorList>
    </citation>
    <scope>NUCLEOTIDE SEQUENCE [LARGE SCALE GENOMIC DNA]</scope>
    <source>
        <strain evidence="2">CBS 506.65</strain>
    </source>
</reference>
<sequence length="351" mass="39417">MATVFTPWKDESALLAVRNEFYPPPGYNGPDHRSHACKIVALWKQKGTLPHPVEATALLTDAILHDDAERNSVFSIRATYSAAFCRFVTGLVDSKLHGQRKTMFARAMDLGLPASFVELRHEATHRELPSLVVLRKAASRSLDWLWGYYWGELSSSGATGIPPIKEMIRSSLKETTKGKHPASLNQLAARLGAACQSERGVYTLARVLIDEAILNTTEHTLDVALDLLLQKLTDNKPVFLSVLVEEMVNDLVFASSDNNNNNKVDPEDSRNDLYMWLDHILSSPEWESARRVLSRGYLDAACKNPGYWTDRLRRLNTRDPLVSLSLPDPANDLHMRVETGWDSLKDYGWCS</sequence>
<dbReference type="Pfam" id="PF04031">
    <property type="entry name" value="Las1"/>
    <property type="match status" value="1"/>
</dbReference>